<feature type="domain" description="Rhodanese" evidence="1">
    <location>
        <begin position="39"/>
        <end position="129"/>
    </location>
</feature>
<proteinExistence type="predicted"/>
<dbReference type="GO" id="GO:0004792">
    <property type="term" value="F:thiosulfate-cyanide sulfurtransferase activity"/>
    <property type="evidence" value="ECO:0007669"/>
    <property type="project" value="InterPro"/>
</dbReference>
<evidence type="ECO:0000313" key="3">
    <source>
        <dbReference type="Proteomes" id="UP000622552"/>
    </source>
</evidence>
<gene>
    <name evidence="2" type="ORF">IW245_004157</name>
</gene>
<evidence type="ECO:0000259" key="1">
    <source>
        <dbReference type="PROSITE" id="PS50206"/>
    </source>
</evidence>
<evidence type="ECO:0000313" key="2">
    <source>
        <dbReference type="EMBL" id="MBG6137963.1"/>
    </source>
</evidence>
<dbReference type="PANTHER" id="PTHR43031:SF1">
    <property type="entry name" value="PYRIDINE NUCLEOTIDE-DISULPHIDE OXIDOREDUCTASE"/>
    <property type="match status" value="1"/>
</dbReference>
<organism evidence="2 3">
    <name type="scientific">Longispora fulva</name>
    <dbReference type="NCBI Taxonomy" id="619741"/>
    <lineage>
        <taxon>Bacteria</taxon>
        <taxon>Bacillati</taxon>
        <taxon>Actinomycetota</taxon>
        <taxon>Actinomycetes</taxon>
        <taxon>Micromonosporales</taxon>
        <taxon>Micromonosporaceae</taxon>
        <taxon>Longispora</taxon>
    </lineage>
</organism>
<protein>
    <submittedName>
        <fullName evidence="2">Rhodanese-related sulfurtransferase</fullName>
    </submittedName>
</protein>
<keyword evidence="3" id="KW-1185">Reference proteome</keyword>
<comment type="caution">
    <text evidence="2">The sequence shown here is derived from an EMBL/GenBank/DDBJ whole genome shotgun (WGS) entry which is preliminary data.</text>
</comment>
<dbReference type="Proteomes" id="UP000622552">
    <property type="component" value="Unassembled WGS sequence"/>
</dbReference>
<dbReference type="PROSITE" id="PS00380">
    <property type="entry name" value="RHODANESE_1"/>
    <property type="match status" value="1"/>
</dbReference>
<dbReference type="PROSITE" id="PS50206">
    <property type="entry name" value="RHODANESE_3"/>
    <property type="match status" value="1"/>
</dbReference>
<dbReference type="SUPFAM" id="SSF52821">
    <property type="entry name" value="Rhodanese/Cell cycle control phosphatase"/>
    <property type="match status" value="1"/>
</dbReference>
<dbReference type="InterPro" id="IPR001307">
    <property type="entry name" value="Thiosulphate_STrfase_CS"/>
</dbReference>
<dbReference type="InterPro" id="IPR036873">
    <property type="entry name" value="Rhodanese-like_dom_sf"/>
</dbReference>
<dbReference type="Pfam" id="PF00581">
    <property type="entry name" value="Rhodanese"/>
    <property type="match status" value="1"/>
</dbReference>
<dbReference type="InterPro" id="IPR001763">
    <property type="entry name" value="Rhodanese-like_dom"/>
</dbReference>
<dbReference type="InterPro" id="IPR050229">
    <property type="entry name" value="GlpE_sulfurtransferase"/>
</dbReference>
<dbReference type="Gene3D" id="3.40.250.10">
    <property type="entry name" value="Rhodanese-like domain"/>
    <property type="match status" value="1"/>
</dbReference>
<sequence>MTTVTEIPAADPTTAFAHFAGKLSFETDPADVAYALKAGDADFVLIDTRAKGAYTKSHVPGAVNVPEGGITAAWLAELPADKLLVTYCWGPACNGSTRAAMRIAALGRPVKEMIGGYEYWVREGWRTEGKRPLDARVDTPKPTDLGLFC</sequence>
<dbReference type="PANTHER" id="PTHR43031">
    <property type="entry name" value="FAD-DEPENDENT OXIDOREDUCTASE"/>
    <property type="match status" value="1"/>
</dbReference>
<dbReference type="EMBL" id="JADOUF010000001">
    <property type="protein sequence ID" value="MBG6137963.1"/>
    <property type="molecule type" value="Genomic_DNA"/>
</dbReference>
<reference evidence="2" key="1">
    <citation type="submission" date="2020-11" db="EMBL/GenBank/DDBJ databases">
        <title>Sequencing the genomes of 1000 actinobacteria strains.</title>
        <authorList>
            <person name="Klenk H.-P."/>
        </authorList>
    </citation>
    <scope>NUCLEOTIDE SEQUENCE</scope>
    <source>
        <strain evidence="2">DSM 45356</strain>
    </source>
</reference>
<dbReference type="AlphaFoldDB" id="A0A8J7GJX1"/>
<accession>A0A8J7GJX1</accession>
<dbReference type="RefSeq" id="WP_197004770.1">
    <property type="nucleotide sequence ID" value="NZ_BONS01000017.1"/>
</dbReference>
<dbReference type="SMART" id="SM00450">
    <property type="entry name" value="RHOD"/>
    <property type="match status" value="1"/>
</dbReference>
<name>A0A8J7GJX1_9ACTN</name>